<evidence type="ECO:0000313" key="9">
    <source>
        <dbReference type="EMBL" id="ABQ14239.1"/>
    </source>
</evidence>
<evidence type="ECO:0000256" key="2">
    <source>
        <dbReference type="ARBA" id="ARBA00009477"/>
    </source>
</evidence>
<dbReference type="KEGG" id="dno:DNO_0871"/>
<dbReference type="InterPro" id="IPR058625">
    <property type="entry name" value="MdtA-like_BSH"/>
</dbReference>
<dbReference type="HOGENOM" id="CLU_018816_14_1_6"/>
<evidence type="ECO:0000259" key="7">
    <source>
        <dbReference type="Pfam" id="PF25917"/>
    </source>
</evidence>
<feature type="domain" description="Multidrug resistance protein MdtA-like alpha-helical hairpin" evidence="6">
    <location>
        <begin position="115"/>
        <end position="180"/>
    </location>
</feature>
<evidence type="ECO:0000259" key="6">
    <source>
        <dbReference type="Pfam" id="PF25876"/>
    </source>
</evidence>
<dbReference type="GO" id="GO:0015562">
    <property type="term" value="F:efflux transmembrane transporter activity"/>
    <property type="evidence" value="ECO:0007669"/>
    <property type="project" value="TreeGrafter"/>
</dbReference>
<dbReference type="Gene3D" id="6.20.50.140">
    <property type="match status" value="1"/>
</dbReference>
<organism evidence="9 10">
    <name type="scientific">Dichelobacter nodosus (strain VCS1703A)</name>
    <dbReference type="NCBI Taxonomy" id="246195"/>
    <lineage>
        <taxon>Bacteria</taxon>
        <taxon>Pseudomonadati</taxon>
        <taxon>Pseudomonadota</taxon>
        <taxon>Gammaproteobacteria</taxon>
        <taxon>Cardiobacteriales</taxon>
        <taxon>Cardiobacteriaceae</taxon>
        <taxon>Dichelobacter</taxon>
    </lineage>
</organism>
<dbReference type="GO" id="GO:1990281">
    <property type="term" value="C:efflux pump complex"/>
    <property type="evidence" value="ECO:0007669"/>
    <property type="project" value="TreeGrafter"/>
</dbReference>
<dbReference type="Pfam" id="PF25876">
    <property type="entry name" value="HH_MFP_RND"/>
    <property type="match status" value="1"/>
</dbReference>
<accession>A5EYB7</accession>
<comment type="similarity">
    <text evidence="2">Belongs to the membrane fusion protein (MFP) (TC 8.A.1) family.</text>
</comment>
<proteinExistence type="inferred from homology"/>
<name>A5EYB7_DICNV</name>
<dbReference type="Gene3D" id="2.40.30.170">
    <property type="match status" value="1"/>
</dbReference>
<dbReference type="InterPro" id="IPR006143">
    <property type="entry name" value="RND_pump_MFP"/>
</dbReference>
<evidence type="ECO:0000256" key="5">
    <source>
        <dbReference type="SAM" id="Phobius"/>
    </source>
</evidence>
<feature type="domain" description="Multidrug resistance protein MdtA-like C-terminal permuted SH3" evidence="8">
    <location>
        <begin position="323"/>
        <end position="380"/>
    </location>
</feature>
<dbReference type="Pfam" id="PF25967">
    <property type="entry name" value="RND-MFP_C"/>
    <property type="match status" value="1"/>
</dbReference>
<evidence type="ECO:0000256" key="4">
    <source>
        <dbReference type="SAM" id="Coils"/>
    </source>
</evidence>
<keyword evidence="3" id="KW-0813">Transport</keyword>
<dbReference type="Pfam" id="PF25917">
    <property type="entry name" value="BSH_RND"/>
    <property type="match status" value="1"/>
</dbReference>
<dbReference type="OrthoDB" id="9791520at2"/>
<dbReference type="RefSeq" id="WP_012031192.1">
    <property type="nucleotide sequence ID" value="NC_009446.1"/>
</dbReference>
<dbReference type="InterPro" id="IPR058627">
    <property type="entry name" value="MdtA-like_C"/>
</dbReference>
<dbReference type="eggNOG" id="COG0845">
    <property type="taxonomic scope" value="Bacteria"/>
</dbReference>
<feature type="transmembrane region" description="Helical" evidence="5">
    <location>
        <begin position="12"/>
        <end position="31"/>
    </location>
</feature>
<keyword evidence="5" id="KW-0472">Membrane</keyword>
<dbReference type="NCBIfam" id="TIGR01730">
    <property type="entry name" value="RND_mfp"/>
    <property type="match status" value="1"/>
</dbReference>
<evidence type="ECO:0000313" key="10">
    <source>
        <dbReference type="Proteomes" id="UP000000248"/>
    </source>
</evidence>
<sequence length="394" mass="42924">MIIKTLQQHRRILVKSSLFLLLICGGIWAYHRYQHQNTATQPHYLTATVQKGTISYQINATGIVYPEKIVDVGAQVSGKIARLHVKIGDTVSAGQIVVEIDAKNQENMRKTATAQLQRQKAELASAKAHLQQAQKNEQRSRKLFQNQAGSKIEYEQNTTALTVAENNVRAAEAAIRQSELTIELADVQLSDTKIRAPISGTVIAIAVEEGQTVNAAQSSPLLITLAQTNTMIVKAEIAEADIGDIRAGLPAKIHLLGKKAQSYQAPLNHIDPAPISVSQHGAFARNEAVYYYADIKLPNPENKLRYGMTAKIAIEVERAEKTLLVPLTALHDDEDGTTSVNVLTAEQQPQKRIVKTGLEDGINAQIVSGLTEGENVIISTSGTGAAYEFKERGL</sequence>
<reference evidence="9 10" key="1">
    <citation type="journal article" date="2007" name="Nat. Biotechnol.">
        <title>Genome sequence and identification of candidate vaccine antigens from the animal pathogen Dichelobacter nodosus.</title>
        <authorList>
            <person name="Myers G.S."/>
            <person name="Parker D."/>
            <person name="Al-Hasani K."/>
            <person name="Kennan R.M."/>
            <person name="Seemann T."/>
            <person name="Ren Q."/>
            <person name="Badger J.H."/>
            <person name="Selengut J.D."/>
            <person name="Deboy R.T."/>
            <person name="Tettelin H."/>
            <person name="Boyce J.D."/>
            <person name="McCarl V.P."/>
            <person name="Han X."/>
            <person name="Nelson W.C."/>
            <person name="Madupu R."/>
            <person name="Mohamoud Y."/>
            <person name="Holley T."/>
            <person name="Fedorova N."/>
            <person name="Khouri H."/>
            <person name="Bottomley S.P."/>
            <person name="Whittington R.J."/>
            <person name="Adler B."/>
            <person name="Songer J.G."/>
            <person name="Rood J.I."/>
            <person name="Paulsen I.T."/>
        </authorList>
    </citation>
    <scope>NUCLEOTIDE SEQUENCE [LARGE SCALE GENOMIC DNA]</scope>
    <source>
        <strain evidence="9 10">VCS1703A</strain>
    </source>
</reference>
<evidence type="ECO:0000259" key="8">
    <source>
        <dbReference type="Pfam" id="PF25967"/>
    </source>
</evidence>
<dbReference type="SUPFAM" id="SSF111369">
    <property type="entry name" value="HlyD-like secretion proteins"/>
    <property type="match status" value="1"/>
</dbReference>
<dbReference type="Gene3D" id="2.40.50.100">
    <property type="match status" value="1"/>
</dbReference>
<protein>
    <submittedName>
        <fullName evidence="9">Macrolide-specific ABC-type efflux protein</fullName>
    </submittedName>
</protein>
<dbReference type="Proteomes" id="UP000000248">
    <property type="component" value="Chromosome"/>
</dbReference>
<keyword evidence="5" id="KW-1133">Transmembrane helix</keyword>
<keyword evidence="4" id="KW-0175">Coiled coil</keyword>
<evidence type="ECO:0000256" key="1">
    <source>
        <dbReference type="ARBA" id="ARBA00004196"/>
    </source>
</evidence>
<dbReference type="STRING" id="246195.DNO_0871"/>
<dbReference type="Gene3D" id="1.10.287.470">
    <property type="entry name" value="Helix hairpin bin"/>
    <property type="match status" value="1"/>
</dbReference>
<keyword evidence="10" id="KW-1185">Reference proteome</keyword>
<dbReference type="InterPro" id="IPR058624">
    <property type="entry name" value="MdtA-like_HH"/>
</dbReference>
<evidence type="ECO:0000256" key="3">
    <source>
        <dbReference type="ARBA" id="ARBA00022448"/>
    </source>
</evidence>
<dbReference type="PANTHER" id="PTHR30469:SF33">
    <property type="entry name" value="SLR1207 PROTEIN"/>
    <property type="match status" value="1"/>
</dbReference>
<dbReference type="PANTHER" id="PTHR30469">
    <property type="entry name" value="MULTIDRUG RESISTANCE PROTEIN MDTA"/>
    <property type="match status" value="1"/>
</dbReference>
<dbReference type="EMBL" id="CP000513">
    <property type="protein sequence ID" value="ABQ14239.1"/>
    <property type="molecule type" value="Genomic_DNA"/>
</dbReference>
<feature type="coiled-coil region" evidence="4">
    <location>
        <begin position="102"/>
        <end position="136"/>
    </location>
</feature>
<gene>
    <name evidence="9" type="ordered locus">DNO_0871</name>
</gene>
<keyword evidence="5" id="KW-0812">Transmembrane</keyword>
<comment type="subcellular location">
    <subcellularLocation>
        <location evidence="1">Cell envelope</location>
    </subcellularLocation>
</comment>
<dbReference type="AlphaFoldDB" id="A5EYB7"/>
<feature type="domain" description="Multidrug resistance protein MdtA-like barrel-sandwich hybrid" evidence="7">
    <location>
        <begin position="69"/>
        <end position="224"/>
    </location>
</feature>